<feature type="compositionally biased region" description="Basic and acidic residues" evidence="1">
    <location>
        <begin position="62"/>
        <end position="75"/>
    </location>
</feature>
<sequence>VVSGTSSANISGTKNDVHQAVKEKESLLRFIALPNWFHKAQMATSNKVIKKDDAIPNNNAPQKEKEEVNGDKEVP</sequence>
<dbReference type="EMBL" id="BKCJ011150769">
    <property type="protein sequence ID" value="GFC94787.1"/>
    <property type="molecule type" value="Genomic_DNA"/>
</dbReference>
<feature type="non-terminal residue" evidence="2">
    <location>
        <position position="1"/>
    </location>
</feature>
<evidence type="ECO:0000313" key="2">
    <source>
        <dbReference type="EMBL" id="GFC94787.1"/>
    </source>
</evidence>
<name>A0A699SC34_TANCI</name>
<protein>
    <submittedName>
        <fullName evidence="2">Uncharacterized protein</fullName>
    </submittedName>
</protein>
<evidence type="ECO:0000256" key="1">
    <source>
        <dbReference type="SAM" id="MobiDB-lite"/>
    </source>
</evidence>
<proteinExistence type="predicted"/>
<accession>A0A699SC34</accession>
<comment type="caution">
    <text evidence="2">The sequence shown here is derived from an EMBL/GenBank/DDBJ whole genome shotgun (WGS) entry which is preliminary data.</text>
</comment>
<dbReference type="AlphaFoldDB" id="A0A699SC34"/>
<organism evidence="2">
    <name type="scientific">Tanacetum cinerariifolium</name>
    <name type="common">Dalmatian daisy</name>
    <name type="synonym">Chrysanthemum cinerariifolium</name>
    <dbReference type="NCBI Taxonomy" id="118510"/>
    <lineage>
        <taxon>Eukaryota</taxon>
        <taxon>Viridiplantae</taxon>
        <taxon>Streptophyta</taxon>
        <taxon>Embryophyta</taxon>
        <taxon>Tracheophyta</taxon>
        <taxon>Spermatophyta</taxon>
        <taxon>Magnoliopsida</taxon>
        <taxon>eudicotyledons</taxon>
        <taxon>Gunneridae</taxon>
        <taxon>Pentapetalae</taxon>
        <taxon>asterids</taxon>
        <taxon>campanulids</taxon>
        <taxon>Asterales</taxon>
        <taxon>Asteraceae</taxon>
        <taxon>Asteroideae</taxon>
        <taxon>Anthemideae</taxon>
        <taxon>Anthemidinae</taxon>
        <taxon>Tanacetum</taxon>
    </lineage>
</organism>
<reference evidence="2" key="1">
    <citation type="journal article" date="2019" name="Sci. Rep.">
        <title>Draft genome of Tanacetum cinerariifolium, the natural source of mosquito coil.</title>
        <authorList>
            <person name="Yamashiro T."/>
            <person name="Shiraishi A."/>
            <person name="Satake H."/>
            <person name="Nakayama K."/>
        </authorList>
    </citation>
    <scope>NUCLEOTIDE SEQUENCE</scope>
</reference>
<feature type="region of interest" description="Disordered" evidence="1">
    <location>
        <begin position="49"/>
        <end position="75"/>
    </location>
</feature>
<gene>
    <name evidence="2" type="ORF">Tci_866757</name>
</gene>